<dbReference type="Gene3D" id="3.40.50.410">
    <property type="entry name" value="von Willebrand factor, type A domain"/>
    <property type="match status" value="1"/>
</dbReference>
<dbReference type="Pfam" id="PF06707">
    <property type="entry name" value="DUF1194"/>
    <property type="match status" value="1"/>
</dbReference>
<dbReference type="InterPro" id="IPR002035">
    <property type="entry name" value="VWF_A"/>
</dbReference>
<sequence length="249" mass="26764">MAGCAVWMRFLAVIVLVWGLQRPTLAQTSVDLQLVLAVDASGSVDAQRFELQKQGYVAAFRDARVLQAIQAGAMQAIAVTMVQWTGPALQVQVLPWTVLKDAATTHAFAAAIAATPRRLFSGGTSLSGVIDYAVPLFPESPFQGTRRVIDISGDGSNNRGRPVEHARDSAVRAGIIINGLPILALEPDLDRYFIHHVIGGPGAFVITAESYDTFADAILKKLIREMAAPAPPPSLQRHVARPLPSRTRP</sequence>
<name>A0A938B236_UNCTE</name>
<feature type="domain" description="VWFA" evidence="2">
    <location>
        <begin position="33"/>
        <end position="222"/>
    </location>
</feature>
<dbReference type="InterPro" id="IPR010607">
    <property type="entry name" value="DUF1194"/>
</dbReference>
<feature type="region of interest" description="Disordered" evidence="1">
    <location>
        <begin position="230"/>
        <end position="249"/>
    </location>
</feature>
<dbReference type="PROSITE" id="PS50234">
    <property type="entry name" value="VWFA"/>
    <property type="match status" value="1"/>
</dbReference>
<comment type="caution">
    <text evidence="3">The sequence shown here is derived from an EMBL/GenBank/DDBJ whole genome shotgun (WGS) entry which is preliminary data.</text>
</comment>
<evidence type="ECO:0000256" key="1">
    <source>
        <dbReference type="SAM" id="MobiDB-lite"/>
    </source>
</evidence>
<organism evidence="3 4">
    <name type="scientific">Tectimicrobiota bacterium</name>
    <dbReference type="NCBI Taxonomy" id="2528274"/>
    <lineage>
        <taxon>Bacteria</taxon>
        <taxon>Pseudomonadati</taxon>
        <taxon>Nitrospinota/Tectimicrobiota group</taxon>
        <taxon>Candidatus Tectimicrobiota</taxon>
    </lineage>
</organism>
<accession>A0A938B236</accession>
<dbReference type="AlphaFoldDB" id="A0A938B236"/>
<dbReference type="EMBL" id="VGLS01000020">
    <property type="protein sequence ID" value="MBM3222435.1"/>
    <property type="molecule type" value="Genomic_DNA"/>
</dbReference>
<dbReference type="InterPro" id="IPR036465">
    <property type="entry name" value="vWFA_dom_sf"/>
</dbReference>
<gene>
    <name evidence="3" type="ORF">FJZ47_01335</name>
</gene>
<dbReference type="Proteomes" id="UP000712673">
    <property type="component" value="Unassembled WGS sequence"/>
</dbReference>
<evidence type="ECO:0000313" key="3">
    <source>
        <dbReference type="EMBL" id="MBM3222435.1"/>
    </source>
</evidence>
<evidence type="ECO:0000259" key="2">
    <source>
        <dbReference type="PROSITE" id="PS50234"/>
    </source>
</evidence>
<dbReference type="SUPFAM" id="SSF53300">
    <property type="entry name" value="vWA-like"/>
    <property type="match status" value="1"/>
</dbReference>
<reference evidence="3" key="1">
    <citation type="submission" date="2019-03" db="EMBL/GenBank/DDBJ databases">
        <title>Lake Tanganyika Metagenome-Assembled Genomes (MAGs).</title>
        <authorList>
            <person name="Tran P."/>
        </authorList>
    </citation>
    <scope>NUCLEOTIDE SEQUENCE</scope>
    <source>
        <strain evidence="3">K_DeepCast_65m_m2_066</strain>
    </source>
</reference>
<evidence type="ECO:0000313" key="4">
    <source>
        <dbReference type="Proteomes" id="UP000712673"/>
    </source>
</evidence>
<proteinExistence type="predicted"/>
<protein>
    <submittedName>
        <fullName evidence="3">DUF1194 domain-containing protein</fullName>
    </submittedName>
</protein>